<evidence type="ECO:0000259" key="5">
    <source>
        <dbReference type="Pfam" id="PF00125"/>
    </source>
</evidence>
<keyword evidence="4" id="KW-0238">DNA-binding</keyword>
<dbReference type="SUPFAM" id="SSF47113">
    <property type="entry name" value="Histone-fold"/>
    <property type="match status" value="1"/>
</dbReference>
<dbReference type="PRINTS" id="PR00622">
    <property type="entry name" value="HISTONEH3"/>
</dbReference>
<dbReference type="InterPro" id="IPR009072">
    <property type="entry name" value="Histone-fold"/>
</dbReference>
<feature type="non-terminal residue" evidence="6">
    <location>
        <position position="57"/>
    </location>
</feature>
<comment type="caution">
    <text evidence="6">The sequence shown here is derived from an EMBL/GenBank/DDBJ whole genome shotgun (WGS) entry which is preliminary data.</text>
</comment>
<dbReference type="Pfam" id="PF00125">
    <property type="entry name" value="Histone"/>
    <property type="match status" value="1"/>
</dbReference>
<dbReference type="PANTHER" id="PTHR11426">
    <property type="entry name" value="HISTONE H3"/>
    <property type="match status" value="1"/>
</dbReference>
<evidence type="ECO:0000256" key="1">
    <source>
        <dbReference type="ARBA" id="ARBA00004286"/>
    </source>
</evidence>
<organism evidence="6 7">
    <name type="scientific">Mycena albidolilacea</name>
    <dbReference type="NCBI Taxonomy" id="1033008"/>
    <lineage>
        <taxon>Eukaryota</taxon>
        <taxon>Fungi</taxon>
        <taxon>Dikarya</taxon>
        <taxon>Basidiomycota</taxon>
        <taxon>Agaricomycotina</taxon>
        <taxon>Agaricomycetes</taxon>
        <taxon>Agaricomycetidae</taxon>
        <taxon>Agaricales</taxon>
        <taxon>Marasmiineae</taxon>
        <taxon>Mycenaceae</taxon>
        <taxon>Mycena</taxon>
    </lineage>
</organism>
<protein>
    <submittedName>
        <fullName evidence="6">Histone 3</fullName>
    </submittedName>
</protein>
<evidence type="ECO:0000256" key="3">
    <source>
        <dbReference type="ARBA" id="ARBA00022454"/>
    </source>
</evidence>
<sequence>HRAGTVALQEIREYKKDTSLLITKTSFQRLVKEIAGDYQPDVRFQSSALAALQEAAE</sequence>
<evidence type="ECO:0000313" key="6">
    <source>
        <dbReference type="EMBL" id="KAJ7312720.1"/>
    </source>
</evidence>
<gene>
    <name evidence="6" type="ORF">DFH08DRAFT_645032</name>
</gene>
<dbReference type="AlphaFoldDB" id="A0AAD7ECT7"/>
<dbReference type="GO" id="GO:0030527">
    <property type="term" value="F:structural constituent of chromatin"/>
    <property type="evidence" value="ECO:0007669"/>
    <property type="project" value="InterPro"/>
</dbReference>
<dbReference type="GO" id="GO:0003677">
    <property type="term" value="F:DNA binding"/>
    <property type="evidence" value="ECO:0007669"/>
    <property type="project" value="InterPro"/>
</dbReference>
<dbReference type="InterPro" id="IPR007125">
    <property type="entry name" value="H2A/H2B/H3"/>
</dbReference>
<comment type="similarity">
    <text evidence="2">Belongs to the histone H3 family.</text>
</comment>
<dbReference type="InterPro" id="IPR000164">
    <property type="entry name" value="Histone_H3/CENP-A"/>
</dbReference>
<reference evidence="6" key="1">
    <citation type="submission" date="2023-03" db="EMBL/GenBank/DDBJ databases">
        <title>Massive genome expansion in bonnet fungi (Mycena s.s.) driven by repeated elements and novel gene families across ecological guilds.</title>
        <authorList>
            <consortium name="Lawrence Berkeley National Laboratory"/>
            <person name="Harder C.B."/>
            <person name="Miyauchi S."/>
            <person name="Viragh M."/>
            <person name="Kuo A."/>
            <person name="Thoen E."/>
            <person name="Andreopoulos B."/>
            <person name="Lu D."/>
            <person name="Skrede I."/>
            <person name="Drula E."/>
            <person name="Henrissat B."/>
            <person name="Morin E."/>
            <person name="Kohler A."/>
            <person name="Barry K."/>
            <person name="LaButti K."/>
            <person name="Morin E."/>
            <person name="Salamov A."/>
            <person name="Lipzen A."/>
            <person name="Mereny Z."/>
            <person name="Hegedus B."/>
            <person name="Baldrian P."/>
            <person name="Stursova M."/>
            <person name="Weitz H."/>
            <person name="Taylor A."/>
            <person name="Grigoriev I.V."/>
            <person name="Nagy L.G."/>
            <person name="Martin F."/>
            <person name="Kauserud H."/>
        </authorList>
    </citation>
    <scope>NUCLEOTIDE SEQUENCE</scope>
    <source>
        <strain evidence="6">CBHHK002</strain>
    </source>
</reference>
<keyword evidence="3" id="KW-0158">Chromosome</keyword>
<proteinExistence type="inferred from homology"/>
<dbReference type="Gene3D" id="1.10.20.10">
    <property type="entry name" value="Histone, subunit A"/>
    <property type="match status" value="1"/>
</dbReference>
<comment type="subcellular location">
    <subcellularLocation>
        <location evidence="1">Chromosome</location>
    </subcellularLocation>
</comment>
<dbReference type="GO" id="GO:0046982">
    <property type="term" value="F:protein heterodimerization activity"/>
    <property type="evidence" value="ECO:0007669"/>
    <property type="project" value="InterPro"/>
</dbReference>
<keyword evidence="7" id="KW-1185">Reference proteome</keyword>
<dbReference type="SMART" id="SM00428">
    <property type="entry name" value="H3"/>
    <property type="match status" value="1"/>
</dbReference>
<accession>A0AAD7ECT7</accession>
<name>A0AAD7ECT7_9AGAR</name>
<evidence type="ECO:0000256" key="4">
    <source>
        <dbReference type="ARBA" id="ARBA00023269"/>
    </source>
</evidence>
<evidence type="ECO:0000313" key="7">
    <source>
        <dbReference type="Proteomes" id="UP001218218"/>
    </source>
</evidence>
<keyword evidence="4" id="KW-0544">Nucleosome core</keyword>
<feature type="domain" description="Core Histone H2A/H2B/H3" evidence="5">
    <location>
        <begin position="4"/>
        <end position="57"/>
    </location>
</feature>
<evidence type="ECO:0000256" key="2">
    <source>
        <dbReference type="ARBA" id="ARBA00010343"/>
    </source>
</evidence>
<dbReference type="Proteomes" id="UP001218218">
    <property type="component" value="Unassembled WGS sequence"/>
</dbReference>
<feature type="non-terminal residue" evidence="6">
    <location>
        <position position="1"/>
    </location>
</feature>
<dbReference type="EMBL" id="JARIHO010000070">
    <property type="protein sequence ID" value="KAJ7312720.1"/>
    <property type="molecule type" value="Genomic_DNA"/>
</dbReference>
<dbReference type="GO" id="GO:0000786">
    <property type="term" value="C:nucleosome"/>
    <property type="evidence" value="ECO:0007669"/>
    <property type="project" value="UniProtKB-KW"/>
</dbReference>